<dbReference type="EMBL" id="UYYF01004935">
    <property type="protein sequence ID" value="VDN07653.1"/>
    <property type="molecule type" value="Genomic_DNA"/>
</dbReference>
<dbReference type="Proteomes" id="UP000276776">
    <property type="component" value="Unassembled WGS sequence"/>
</dbReference>
<dbReference type="InterPro" id="IPR002509">
    <property type="entry name" value="NODB_dom"/>
</dbReference>
<name>A0A0N5DA15_THECL</name>
<sequence length="545" mass="61367">MILPTYGESCDKSTYNTCTHNLMCVNGICACSQGQKLNAFGFCSAESESTNQSTNNRNPLLSSTLDHQKLASKQTSTTMQLYSPPAGSCANKEICLGGSICDHDRKQCICGADHQIHNATCVHNELRAMIFINMQTSLILLATNIDCILDISKKSNIGKQCNDNRECGYEARCRRGQCVRKHFYSDTSPKSSGHSDKFASFSSEGQRGTAMECPLPEHPELCQLPHCFCSKEGNKPPGNLPARDIPQFVILTFDDAINDITLRDYQELFGNNNFHNMNGCPIQGTIFVSHEWTNYDAVERLHRQGFEIASNSITHDRLTEESTQRWLQEMAGEREILTRFGNIPEEDVQGIRAPRLAAGADKQFEMMERANFLYDNTLLADPGEKGEPYWPQTLNYRISWPCSDGYCPKSSFPGIWEVPINVFYGSEVNESTKRASMLRSVVNLNSTSTYIYDMLMDNFERAYYTNRAPYLLTLSADFLQLNGSKEAINAIESFLGTVLKERDVYVVSISQLIEWMQNPKTLSEISQVCIFKLVLIKIKSIIKNL</sequence>
<evidence type="ECO:0000259" key="1">
    <source>
        <dbReference type="Pfam" id="PF01522"/>
    </source>
</evidence>
<dbReference type="PANTHER" id="PTHR45985:SF11">
    <property type="entry name" value="EGF-LIKE DOMAIN-CONTAINING PROTEIN"/>
    <property type="match status" value="1"/>
</dbReference>
<reference evidence="2 3" key="2">
    <citation type="submission" date="2018-11" db="EMBL/GenBank/DDBJ databases">
        <authorList>
            <consortium name="Pathogen Informatics"/>
        </authorList>
    </citation>
    <scope>NUCLEOTIDE SEQUENCE [LARGE SCALE GENOMIC DNA]</scope>
</reference>
<keyword evidence="3" id="KW-1185">Reference proteome</keyword>
<dbReference type="OrthoDB" id="504708at2759"/>
<dbReference type="InterPro" id="IPR052740">
    <property type="entry name" value="CE4"/>
</dbReference>
<dbReference type="GO" id="GO:0005975">
    <property type="term" value="P:carbohydrate metabolic process"/>
    <property type="evidence" value="ECO:0007669"/>
    <property type="project" value="InterPro"/>
</dbReference>
<dbReference type="Pfam" id="PF01522">
    <property type="entry name" value="Polysacc_deac_1"/>
    <property type="match status" value="1"/>
</dbReference>
<feature type="domain" description="NodB homology" evidence="1">
    <location>
        <begin position="247"/>
        <end position="357"/>
    </location>
</feature>
<accession>A0A0N5DA15</accession>
<evidence type="ECO:0000313" key="2">
    <source>
        <dbReference type="EMBL" id="VDN07653.1"/>
    </source>
</evidence>
<evidence type="ECO:0000313" key="3">
    <source>
        <dbReference type="Proteomes" id="UP000276776"/>
    </source>
</evidence>
<protein>
    <submittedName>
        <fullName evidence="4">NodB homology domain-containing protein</fullName>
    </submittedName>
</protein>
<dbReference type="PANTHER" id="PTHR45985">
    <property type="match status" value="1"/>
</dbReference>
<dbReference type="AlphaFoldDB" id="A0A0N5DA15"/>
<dbReference type="GO" id="GO:0016810">
    <property type="term" value="F:hydrolase activity, acting on carbon-nitrogen (but not peptide) bonds"/>
    <property type="evidence" value="ECO:0007669"/>
    <property type="project" value="InterPro"/>
</dbReference>
<dbReference type="WBParaSite" id="TCLT_0000999501-mRNA-1">
    <property type="protein sequence ID" value="TCLT_0000999501-mRNA-1"/>
    <property type="gene ID" value="TCLT_0000999501"/>
</dbReference>
<evidence type="ECO:0000313" key="4">
    <source>
        <dbReference type="WBParaSite" id="TCLT_0000999501-mRNA-1"/>
    </source>
</evidence>
<organism evidence="4">
    <name type="scientific">Thelazia callipaeda</name>
    <name type="common">Oriental eyeworm</name>
    <name type="synonym">Parasitic nematode</name>
    <dbReference type="NCBI Taxonomy" id="103827"/>
    <lineage>
        <taxon>Eukaryota</taxon>
        <taxon>Metazoa</taxon>
        <taxon>Ecdysozoa</taxon>
        <taxon>Nematoda</taxon>
        <taxon>Chromadorea</taxon>
        <taxon>Rhabditida</taxon>
        <taxon>Spirurina</taxon>
        <taxon>Spiruromorpha</taxon>
        <taxon>Thelazioidea</taxon>
        <taxon>Thelaziidae</taxon>
        <taxon>Thelazia</taxon>
    </lineage>
</organism>
<dbReference type="STRING" id="103827.A0A0N5DA15"/>
<dbReference type="OMA" id="RAQPCNE"/>
<dbReference type="InterPro" id="IPR011330">
    <property type="entry name" value="Glyco_hydro/deAcase_b/a-brl"/>
</dbReference>
<reference evidence="4" key="1">
    <citation type="submission" date="2017-02" db="UniProtKB">
        <authorList>
            <consortium name="WormBaseParasite"/>
        </authorList>
    </citation>
    <scope>IDENTIFICATION</scope>
</reference>
<gene>
    <name evidence="2" type="ORF">TCLT_LOCUS9984</name>
</gene>
<proteinExistence type="predicted"/>
<dbReference type="Gene3D" id="3.20.20.370">
    <property type="entry name" value="Glycoside hydrolase/deacetylase"/>
    <property type="match status" value="1"/>
</dbReference>
<dbReference type="SUPFAM" id="SSF88713">
    <property type="entry name" value="Glycoside hydrolase/deacetylase"/>
    <property type="match status" value="1"/>
</dbReference>